<dbReference type="EMBL" id="CAJVPY010017880">
    <property type="protein sequence ID" value="CAG8764164.1"/>
    <property type="molecule type" value="Genomic_DNA"/>
</dbReference>
<dbReference type="Proteomes" id="UP000789405">
    <property type="component" value="Unassembled WGS sequence"/>
</dbReference>
<protein>
    <submittedName>
        <fullName evidence="1">5392_t:CDS:1</fullName>
    </submittedName>
</protein>
<name>A0A9N9J8D3_9GLOM</name>
<dbReference type="OrthoDB" id="2404018at2759"/>
<reference evidence="1" key="1">
    <citation type="submission" date="2021-06" db="EMBL/GenBank/DDBJ databases">
        <authorList>
            <person name="Kallberg Y."/>
            <person name="Tangrot J."/>
            <person name="Rosling A."/>
        </authorList>
    </citation>
    <scope>NUCLEOTIDE SEQUENCE</scope>
    <source>
        <strain evidence="1">MA453B</strain>
    </source>
</reference>
<gene>
    <name evidence="1" type="ORF">DERYTH_LOCUS18094</name>
</gene>
<comment type="caution">
    <text evidence="1">The sequence shown here is derived from an EMBL/GenBank/DDBJ whole genome shotgun (WGS) entry which is preliminary data.</text>
</comment>
<evidence type="ECO:0000313" key="1">
    <source>
        <dbReference type="EMBL" id="CAG8764164.1"/>
    </source>
</evidence>
<proteinExistence type="predicted"/>
<keyword evidence="2" id="KW-1185">Reference proteome</keyword>
<dbReference type="AlphaFoldDB" id="A0A9N9J8D3"/>
<accession>A0A9N9J8D3</accession>
<organism evidence="1 2">
    <name type="scientific">Dentiscutata erythropus</name>
    <dbReference type="NCBI Taxonomy" id="1348616"/>
    <lineage>
        <taxon>Eukaryota</taxon>
        <taxon>Fungi</taxon>
        <taxon>Fungi incertae sedis</taxon>
        <taxon>Mucoromycota</taxon>
        <taxon>Glomeromycotina</taxon>
        <taxon>Glomeromycetes</taxon>
        <taxon>Diversisporales</taxon>
        <taxon>Gigasporaceae</taxon>
        <taxon>Dentiscutata</taxon>
    </lineage>
</organism>
<sequence length="133" mass="15297">MKRCWDSDPSRRPKAQELFNHFNMKYYEICSGEYIIPYSETICLPSNVNSIDNRKSEILEDLFVDYVQKSDELFILTLKTTEDDLTNSIINRDDYSKNILSGLNMSSNDSLMMASEDDLSPIISCDEVPPSYG</sequence>
<evidence type="ECO:0000313" key="2">
    <source>
        <dbReference type="Proteomes" id="UP000789405"/>
    </source>
</evidence>